<dbReference type="AlphaFoldDB" id="A0A7D9JCB2"/>
<proteinExistence type="predicted"/>
<dbReference type="Pfam" id="PF00059">
    <property type="entry name" value="Lectin_C"/>
    <property type="match status" value="2"/>
</dbReference>
<dbReference type="InterPro" id="IPR050111">
    <property type="entry name" value="C-type_lectin/snaclec_domain"/>
</dbReference>
<dbReference type="OrthoDB" id="5970117at2759"/>
<reference evidence="1" key="1">
    <citation type="submission" date="2020-04" db="EMBL/GenBank/DDBJ databases">
        <authorList>
            <person name="Alioto T."/>
            <person name="Alioto T."/>
            <person name="Gomez Garrido J."/>
        </authorList>
    </citation>
    <scope>NUCLEOTIDE SEQUENCE</scope>
    <source>
        <strain evidence="1">A484AB</strain>
    </source>
</reference>
<accession>A0A7D9JCB2</accession>
<dbReference type="Gene3D" id="3.10.100.10">
    <property type="entry name" value="Mannose-Binding Protein A, subunit A"/>
    <property type="match status" value="3"/>
</dbReference>
<evidence type="ECO:0000313" key="1">
    <source>
        <dbReference type="EMBL" id="CAB4026639.1"/>
    </source>
</evidence>
<protein>
    <submittedName>
        <fullName evidence="1">Uncharacterized protein</fullName>
    </submittedName>
</protein>
<keyword evidence="2" id="KW-1185">Reference proteome</keyword>
<dbReference type="InterPro" id="IPR016187">
    <property type="entry name" value="CTDL_fold"/>
</dbReference>
<dbReference type="InterPro" id="IPR016186">
    <property type="entry name" value="C-type_lectin-like/link_sf"/>
</dbReference>
<dbReference type="InterPro" id="IPR001304">
    <property type="entry name" value="C-type_lectin-like"/>
</dbReference>
<evidence type="ECO:0000313" key="2">
    <source>
        <dbReference type="Proteomes" id="UP001152795"/>
    </source>
</evidence>
<dbReference type="EMBL" id="CACRXK020014318">
    <property type="protein sequence ID" value="CAB4026639.1"/>
    <property type="molecule type" value="Genomic_DNA"/>
</dbReference>
<feature type="non-terminal residue" evidence="1">
    <location>
        <position position="1"/>
    </location>
</feature>
<dbReference type="SUPFAM" id="SSF56436">
    <property type="entry name" value="C-type lectin-like"/>
    <property type="match status" value="4"/>
</dbReference>
<comment type="caution">
    <text evidence="1">The sequence shown here is derived from an EMBL/GenBank/DDBJ whole genome shotgun (WGS) entry which is preliminary data.</text>
</comment>
<dbReference type="SMART" id="SM00034">
    <property type="entry name" value="CLECT"/>
    <property type="match status" value="2"/>
</dbReference>
<organism evidence="1 2">
    <name type="scientific">Paramuricea clavata</name>
    <name type="common">Red gorgonian</name>
    <name type="synonym">Violescent sea-whip</name>
    <dbReference type="NCBI Taxonomy" id="317549"/>
    <lineage>
        <taxon>Eukaryota</taxon>
        <taxon>Metazoa</taxon>
        <taxon>Cnidaria</taxon>
        <taxon>Anthozoa</taxon>
        <taxon>Octocorallia</taxon>
        <taxon>Malacalcyonacea</taxon>
        <taxon>Plexauridae</taxon>
        <taxon>Paramuricea</taxon>
    </lineage>
</organism>
<gene>
    <name evidence="1" type="ORF">PACLA_8A089435</name>
</gene>
<dbReference type="PANTHER" id="PTHR22803">
    <property type="entry name" value="MANNOSE, PHOSPHOLIPASE, LECTIN RECEPTOR RELATED"/>
    <property type="match status" value="1"/>
</dbReference>
<feature type="non-terminal residue" evidence="1">
    <location>
        <position position="471"/>
    </location>
</feature>
<dbReference type="Proteomes" id="UP001152795">
    <property type="component" value="Unassembled WGS sequence"/>
</dbReference>
<dbReference type="PROSITE" id="PS50041">
    <property type="entry name" value="C_TYPE_LECTIN_2"/>
    <property type="match status" value="2"/>
</dbReference>
<dbReference type="CDD" id="cd00037">
    <property type="entry name" value="CLECT"/>
    <property type="match status" value="2"/>
</dbReference>
<sequence length="471" mass="54376">IYNYYCNESRWDEAKTYCSKRGETLLDFTDSEDLQYVKNLNASLPRIWIGLKKNKSDLNENVGNVEELFKIKLCEITNDDGPVSDRNAYNLLPSVCVKSLQDQCDVHWQKHGRQCFLPVYDRMSCFGALAHCKRLNGMLNAGNFAKALIFNASQNIGTPFFWTGKLKEIHIDPHAMWTWGDGSLFGEWNERKIIITDVGCNGCGFMKNGTIYLTSKCSQRISYLCEKDRKDHITSSFLNHRQLSWRFAKRNCSLLQLSKNVKDVTDVLPSGDTIIQENMPYWLGIHKNNTCKTHIVEDLANVTSKPTRCLYVENSYGNGRWESCDEKNHFICVKPEVICGSGWLVFNESCYRIEQSHELSWNDARRTCNEFGDYLLKIDDLSEQTIIINEIKRHYSSKYWIGFRHEKVKPLWQWIVDNTTAGFTNWIRGEPNASGKDKCVLILKSLMSHSVTWNAANCSRKFGFICERTDA</sequence>
<name>A0A7D9JCB2_PARCT</name>